<feature type="domain" description="Cas12f1-like TNB" evidence="2">
    <location>
        <begin position="137"/>
        <end position="195"/>
    </location>
</feature>
<accession>A0AAI9SAS8</accession>
<evidence type="ECO:0000256" key="1">
    <source>
        <dbReference type="ARBA" id="ARBA00023125"/>
    </source>
</evidence>
<evidence type="ECO:0000313" key="3">
    <source>
        <dbReference type="EMBL" id="KAB7650216.1"/>
    </source>
</evidence>
<sequence>MGGPEIDMGLTEVFTDDEGNHYGKKLGELLSKFAETLNRKLTARNRLLSLARNTTSKRKRRNILRFNLGSDRFEALKARMKSQIRCCINHALNEIFKKAPADAYIVEELSANFLQDKKWPKRVKRLLSGWVRGIIGERLAFKAAERQVKLVKVASSYSSQTCPECLLAHRENRNGDKFKCRHCGAVYQSDHAAALTLLLRVERGTWPGKMTKEQAWELSRREYEECCRLRGVEPLEDPHKSRKKVKKAGAAK</sequence>
<evidence type="ECO:0000259" key="2">
    <source>
        <dbReference type="Pfam" id="PF07282"/>
    </source>
</evidence>
<dbReference type="InterPro" id="IPR010095">
    <property type="entry name" value="Cas12f1-like_TNB"/>
</dbReference>
<dbReference type="Pfam" id="PF07282">
    <property type="entry name" value="Cas12f1-like_TNB"/>
    <property type="match status" value="1"/>
</dbReference>
<dbReference type="AlphaFoldDB" id="A0AAI9SAS8"/>
<dbReference type="Proteomes" id="UP000469462">
    <property type="component" value="Unassembled WGS sequence"/>
</dbReference>
<dbReference type="GO" id="GO:0003677">
    <property type="term" value="F:DNA binding"/>
    <property type="evidence" value="ECO:0007669"/>
    <property type="project" value="UniProtKB-KW"/>
</dbReference>
<dbReference type="RefSeq" id="WP_139687257.1">
    <property type="nucleotide sequence ID" value="NZ_WEHW01000046.1"/>
</dbReference>
<keyword evidence="4" id="KW-1185">Reference proteome</keyword>
<evidence type="ECO:0000313" key="4">
    <source>
        <dbReference type="Proteomes" id="UP000469462"/>
    </source>
</evidence>
<comment type="caution">
    <text evidence="3">The sequence shown here is derived from an EMBL/GenBank/DDBJ whole genome shotgun (WGS) entry which is preliminary data.</text>
</comment>
<keyword evidence="1" id="KW-0238">DNA-binding</keyword>
<protein>
    <submittedName>
        <fullName evidence="3">Transposase</fullName>
    </submittedName>
</protein>
<name>A0AAI9SAS8_9BURK</name>
<organism evidence="3 4">
    <name type="scientific">Sutterella seckii</name>
    <dbReference type="NCBI Taxonomy" id="1944635"/>
    <lineage>
        <taxon>Bacteria</taxon>
        <taxon>Pseudomonadati</taxon>
        <taxon>Pseudomonadota</taxon>
        <taxon>Betaproteobacteria</taxon>
        <taxon>Burkholderiales</taxon>
        <taxon>Sutterellaceae</taxon>
        <taxon>Sutterella</taxon>
    </lineage>
</organism>
<proteinExistence type="predicted"/>
<reference evidence="3 4" key="1">
    <citation type="submission" date="2019-10" db="EMBL/GenBank/DDBJ databases">
        <title>Genome diversity of Sutterella seckii.</title>
        <authorList>
            <person name="Chaplin A.V."/>
            <person name="Sokolova S.R."/>
            <person name="Mosin K.A."/>
            <person name="Ivanova E.L."/>
            <person name="Kochetkova T.O."/>
            <person name="Goltsov A.Y."/>
            <person name="Trofimov D.Y."/>
            <person name="Efimov B.A."/>
        </authorList>
    </citation>
    <scope>NUCLEOTIDE SEQUENCE [LARGE SCALE GENOMIC DNA]</scope>
    <source>
        <strain evidence="3 4">ASD3426</strain>
    </source>
</reference>
<dbReference type="EMBL" id="WEHW01000046">
    <property type="protein sequence ID" value="KAB7650216.1"/>
    <property type="molecule type" value="Genomic_DNA"/>
</dbReference>
<gene>
    <name evidence="3" type="ORF">GBM96_09620</name>
</gene>